<dbReference type="Proteomes" id="UP000241362">
    <property type="component" value="Unassembled WGS sequence"/>
</dbReference>
<organism evidence="1 2">
    <name type="scientific">Fuscovulum blasticum DSM 2131</name>
    <dbReference type="NCBI Taxonomy" id="1188250"/>
    <lineage>
        <taxon>Bacteria</taxon>
        <taxon>Pseudomonadati</taxon>
        <taxon>Pseudomonadota</taxon>
        <taxon>Alphaproteobacteria</taxon>
        <taxon>Rhodobacterales</taxon>
        <taxon>Paracoccaceae</taxon>
        <taxon>Pseudogemmobacter</taxon>
    </lineage>
</organism>
<evidence type="ECO:0000313" key="1">
    <source>
        <dbReference type="EMBL" id="PTE15956.1"/>
    </source>
</evidence>
<keyword evidence="2" id="KW-1185">Reference proteome</keyword>
<dbReference type="RefSeq" id="WP_107671965.1">
    <property type="nucleotide sequence ID" value="NZ_PZKE01000002.1"/>
</dbReference>
<dbReference type="InterPro" id="IPR021505">
    <property type="entry name" value="Phage_B3_Orf6"/>
</dbReference>
<accession>A0A2T4JDI5</accession>
<dbReference type="EMBL" id="PZKE01000002">
    <property type="protein sequence ID" value="PTE15956.1"/>
    <property type="molecule type" value="Genomic_DNA"/>
</dbReference>
<evidence type="ECO:0000313" key="2">
    <source>
        <dbReference type="Proteomes" id="UP000241362"/>
    </source>
</evidence>
<comment type="caution">
    <text evidence="1">The sequence shown here is derived from an EMBL/GenBank/DDBJ whole genome shotgun (WGS) entry which is preliminary data.</text>
</comment>
<dbReference type="AlphaFoldDB" id="A0A2T4JDI5"/>
<gene>
    <name evidence="1" type="ORF">C5F44_02645</name>
</gene>
<protein>
    <submittedName>
        <fullName evidence="1">Sulfate transporter</fullName>
    </submittedName>
</protein>
<proteinExistence type="predicted"/>
<name>A0A2T4JDI5_FUSBL</name>
<reference evidence="1 2" key="1">
    <citation type="submission" date="2018-03" db="EMBL/GenBank/DDBJ databases">
        <title>Rhodobacter blasticus.</title>
        <authorList>
            <person name="Meyer T.E."/>
            <person name="Miller S."/>
            <person name="Lodha T."/>
            <person name="Gandham S."/>
            <person name="Chintalapati S."/>
            <person name="Chintalapati V.R."/>
        </authorList>
    </citation>
    <scope>NUCLEOTIDE SEQUENCE [LARGE SCALE GENOMIC DNA]</scope>
    <source>
        <strain evidence="1 2">DSM 2131</strain>
    </source>
</reference>
<dbReference type="Pfam" id="PF11363">
    <property type="entry name" value="DUF3164"/>
    <property type="match status" value="1"/>
</dbReference>
<sequence length="219" mass="24336">MVPKSTFEPHPVPNGIIEANGNQYMADGKGGLRALENIPAMKKLQDEQVRKIFGFAFALAAQIGRFKGHVYEDLGSLDALMMQEYGLTVGGPKGNRTYATFDGLMKIEVRIQDRIVYGPEMQVAKALFDKVLTERAAGSDPLIRSIITSAFDTDKEGQINRANVFVLLNVKDDDPEFKRGQEAIRDAMHVIGSKSYLRFQHRDAFDAPWQTLTIDLASA</sequence>